<feature type="region of interest" description="Disordered" evidence="3">
    <location>
        <begin position="928"/>
        <end position="953"/>
    </location>
</feature>
<dbReference type="CDD" id="cd07323">
    <property type="entry name" value="LAM"/>
    <property type="match status" value="1"/>
</dbReference>
<dbReference type="InterPro" id="IPR036388">
    <property type="entry name" value="WH-like_DNA-bd_sf"/>
</dbReference>
<feature type="domain" description="HTH La-type RNA-binding" evidence="4">
    <location>
        <begin position="818"/>
        <end position="908"/>
    </location>
</feature>
<feature type="compositionally biased region" description="Low complexity" evidence="3">
    <location>
        <begin position="246"/>
        <end position="278"/>
    </location>
</feature>
<dbReference type="GO" id="GO:0005829">
    <property type="term" value="C:cytosol"/>
    <property type="evidence" value="ECO:0007669"/>
    <property type="project" value="TreeGrafter"/>
</dbReference>
<feature type="compositionally biased region" description="Polar residues" evidence="3">
    <location>
        <begin position="68"/>
        <end position="85"/>
    </location>
</feature>
<dbReference type="SUPFAM" id="SSF46785">
    <property type="entry name" value="Winged helix' DNA-binding domain"/>
    <property type="match status" value="1"/>
</dbReference>
<name>A0AAD2Q462_9AGAR</name>
<evidence type="ECO:0000313" key="6">
    <source>
        <dbReference type="Proteomes" id="UP001295794"/>
    </source>
</evidence>
<evidence type="ECO:0000313" key="5">
    <source>
        <dbReference type="EMBL" id="CAK5272142.1"/>
    </source>
</evidence>
<dbReference type="PROSITE" id="PS50961">
    <property type="entry name" value="HTH_LA"/>
    <property type="match status" value="1"/>
</dbReference>
<dbReference type="GO" id="GO:0003723">
    <property type="term" value="F:RNA binding"/>
    <property type="evidence" value="ECO:0007669"/>
    <property type="project" value="UniProtKB-UniRule"/>
</dbReference>
<dbReference type="PANTHER" id="PTHR22792:SF132">
    <property type="entry name" value="LA-RELATED PROTEIN 1"/>
    <property type="match status" value="1"/>
</dbReference>
<proteinExistence type="predicted"/>
<dbReference type="Pfam" id="PF05383">
    <property type="entry name" value="La"/>
    <property type="match status" value="1"/>
</dbReference>
<feature type="region of interest" description="Disordered" evidence="3">
    <location>
        <begin position="552"/>
        <end position="600"/>
    </location>
</feature>
<evidence type="ECO:0000259" key="4">
    <source>
        <dbReference type="PROSITE" id="PS50961"/>
    </source>
</evidence>
<dbReference type="GO" id="GO:0045727">
    <property type="term" value="P:positive regulation of translation"/>
    <property type="evidence" value="ECO:0007669"/>
    <property type="project" value="TreeGrafter"/>
</dbReference>
<dbReference type="GO" id="GO:0010494">
    <property type="term" value="C:cytoplasmic stress granule"/>
    <property type="evidence" value="ECO:0007669"/>
    <property type="project" value="TreeGrafter"/>
</dbReference>
<evidence type="ECO:0000256" key="1">
    <source>
        <dbReference type="ARBA" id="ARBA00022884"/>
    </source>
</evidence>
<evidence type="ECO:0000256" key="3">
    <source>
        <dbReference type="SAM" id="MobiDB-lite"/>
    </source>
</evidence>
<organism evidence="5 6">
    <name type="scientific">Mycena citricolor</name>
    <dbReference type="NCBI Taxonomy" id="2018698"/>
    <lineage>
        <taxon>Eukaryota</taxon>
        <taxon>Fungi</taxon>
        <taxon>Dikarya</taxon>
        <taxon>Basidiomycota</taxon>
        <taxon>Agaricomycotina</taxon>
        <taxon>Agaricomycetes</taxon>
        <taxon>Agaricomycetidae</taxon>
        <taxon>Agaricales</taxon>
        <taxon>Marasmiineae</taxon>
        <taxon>Mycenaceae</taxon>
        <taxon>Mycena</taxon>
    </lineage>
</organism>
<keyword evidence="6" id="KW-1185">Reference proteome</keyword>
<feature type="compositionally biased region" description="Low complexity" evidence="3">
    <location>
        <begin position="113"/>
        <end position="129"/>
    </location>
</feature>
<feature type="compositionally biased region" description="Basic and acidic residues" evidence="3">
    <location>
        <begin position="559"/>
        <end position="568"/>
    </location>
</feature>
<comment type="caution">
    <text evidence="5">The sequence shown here is derived from an EMBL/GenBank/DDBJ whole genome shotgun (WGS) entry which is preliminary data.</text>
</comment>
<gene>
    <name evidence="5" type="ORF">MYCIT1_LOCUS17701</name>
</gene>
<feature type="compositionally biased region" description="Low complexity" evidence="3">
    <location>
        <begin position="294"/>
        <end position="328"/>
    </location>
</feature>
<dbReference type="Proteomes" id="UP001295794">
    <property type="component" value="Unassembled WGS sequence"/>
</dbReference>
<feature type="compositionally biased region" description="Low complexity" evidence="3">
    <location>
        <begin position="52"/>
        <end position="62"/>
    </location>
</feature>
<feature type="compositionally biased region" description="Polar residues" evidence="3">
    <location>
        <begin position="151"/>
        <end position="164"/>
    </location>
</feature>
<dbReference type="AlphaFoldDB" id="A0AAD2Q462"/>
<feature type="compositionally biased region" description="Acidic residues" evidence="3">
    <location>
        <begin position="938"/>
        <end position="953"/>
    </location>
</feature>
<keyword evidence="1 2" id="KW-0694">RNA-binding</keyword>
<dbReference type="InterPro" id="IPR006630">
    <property type="entry name" value="La_HTH"/>
</dbReference>
<protein>
    <recommendedName>
        <fullName evidence="4">HTH La-type RNA-binding domain-containing protein</fullName>
    </recommendedName>
</protein>
<feature type="compositionally biased region" description="Polar residues" evidence="3">
    <location>
        <begin position="456"/>
        <end position="477"/>
    </location>
</feature>
<feature type="region of interest" description="Disordered" evidence="3">
    <location>
        <begin position="1"/>
        <end position="492"/>
    </location>
</feature>
<dbReference type="EMBL" id="CAVNYO010000181">
    <property type="protein sequence ID" value="CAK5272142.1"/>
    <property type="molecule type" value="Genomic_DNA"/>
</dbReference>
<evidence type="ECO:0000256" key="2">
    <source>
        <dbReference type="PROSITE-ProRule" id="PRU00332"/>
    </source>
</evidence>
<feature type="compositionally biased region" description="Low complexity" evidence="3">
    <location>
        <begin position="165"/>
        <end position="174"/>
    </location>
</feature>
<feature type="compositionally biased region" description="Polar residues" evidence="3">
    <location>
        <begin position="575"/>
        <end position="591"/>
    </location>
</feature>
<dbReference type="SMART" id="SM00715">
    <property type="entry name" value="LA"/>
    <property type="match status" value="1"/>
</dbReference>
<dbReference type="InterPro" id="IPR036390">
    <property type="entry name" value="WH_DNA-bd_sf"/>
</dbReference>
<dbReference type="PANTHER" id="PTHR22792">
    <property type="entry name" value="LUPUS LA PROTEIN-RELATED"/>
    <property type="match status" value="1"/>
</dbReference>
<accession>A0AAD2Q462</accession>
<feature type="compositionally biased region" description="Basic and acidic residues" evidence="3">
    <location>
        <begin position="417"/>
        <end position="428"/>
    </location>
</feature>
<dbReference type="InterPro" id="IPR045180">
    <property type="entry name" value="La_dom_prot"/>
</dbReference>
<dbReference type="Gene3D" id="1.10.10.10">
    <property type="entry name" value="Winged helix-like DNA-binding domain superfamily/Winged helix DNA-binding domain"/>
    <property type="match status" value="1"/>
</dbReference>
<reference evidence="5" key="1">
    <citation type="submission" date="2023-11" db="EMBL/GenBank/DDBJ databases">
        <authorList>
            <person name="De Vega J J."/>
            <person name="De Vega J J."/>
        </authorList>
    </citation>
    <scope>NUCLEOTIDE SEQUENCE</scope>
</reference>
<sequence>MPIPISYAERARGAGKPTSAPSPSRQPVPRGRTTNGSVGPVLSRGGGLITDAAGPSAPAAASHLGTPVSPSQAQSTPSISVSTSALADDTLAHTTPNSRTTTAPLSPHPTSPPSVSSSNAAMSSPSSPTFMSKESPAPLSPNVWAVRAAQRASTSSSPNPSPHRSASPVGSAVPVPLPPLGPPRDDEDAFVVRVRHSNSTASVGNGGLSPKRMGAEMTRPTAESVTVNGHGLAAQRQEAGRGSTGPSSPSVSPPASVAVFPPKAPSPKQSSRHQSSSHTQAIQPMPVPHPRSGATTSSSASASSSPNPNLNPTVVASNSPPASSSASARGSDRKIGTSQLSVFPTPGEASPATETTSIQVNGALLSPLPPFSRSSLPGEEPQASTSQLPVTAPPAISTSSSRSSSKKGRKWVPIPPEELRAAAEEHQRATNGYSNDYGGHRHGHGSGRFNRERMSRNYSQSHSGTTSRAESVASASRGSVDRAPSPIPVVMPPHLQYGTGQMALAQPSWGGYQPPQPMYNAPAYYGAPYGYEPPVPYGGYWAPPWYPPPQPPMPPPLDTKPERERERPPPPTESAPISVSTSLGSLPTQEPSVVFGTVDDSTTEMPASASQFPTSASVNAHSPVFAIGVSPRTQARRLEEQPQKQIIDVTATEHGRWEFGTTREETHAEIPSGQYYQPPPPPWMIYGGYAPYDGQYSAPYAMPPHGMAPGGIPPAVMGAGYAMPQPEPDWQVRDFGYNSGPGYTREPFMPRPDHMVQHPDGPLDFSAGGRGSYHGGRRARAGFRGYGRGGGFQRGGFQQRPAPPFSVLPAPELRTRITFPIDRLREEILGQLEFYLSPDNMATDFYLRQQMDSEGWIPVEVLGSFKRVQAKTKDLALVRDVLSLSEYAEIRGNWVRSRECGKRYVLPTAKQSVVEVEAERSVYDLVMQSKSSSSESVPAEEDDAEEDDEEDEVVFVLDNHEASAWNPQRRV</sequence>